<dbReference type="Proteomes" id="UP000606730">
    <property type="component" value="Unassembled WGS sequence"/>
</dbReference>
<evidence type="ECO:0008006" key="3">
    <source>
        <dbReference type="Google" id="ProtNLM"/>
    </source>
</evidence>
<dbReference type="InterPro" id="IPR052924">
    <property type="entry name" value="OsmC/Ohr_hydroprdx_reductase"/>
</dbReference>
<gene>
    <name evidence="1" type="ORF">GCM10011517_31360</name>
</gene>
<dbReference type="AlphaFoldDB" id="A0A917EMY8"/>
<name>A0A917EMY8_9RHOB</name>
<proteinExistence type="predicted"/>
<reference evidence="1" key="1">
    <citation type="journal article" date="2014" name="Int. J. Syst. Evol. Microbiol.">
        <title>Complete genome sequence of Corynebacterium casei LMG S-19264T (=DSM 44701T), isolated from a smear-ripened cheese.</title>
        <authorList>
            <consortium name="US DOE Joint Genome Institute (JGI-PGF)"/>
            <person name="Walter F."/>
            <person name="Albersmeier A."/>
            <person name="Kalinowski J."/>
            <person name="Ruckert C."/>
        </authorList>
    </citation>
    <scope>NUCLEOTIDE SEQUENCE</scope>
    <source>
        <strain evidence="1">CGMCC 1.16012</strain>
    </source>
</reference>
<dbReference type="Gene3D" id="3.30.300.20">
    <property type="match status" value="1"/>
</dbReference>
<keyword evidence="2" id="KW-1185">Reference proteome</keyword>
<dbReference type="SUPFAM" id="SSF82784">
    <property type="entry name" value="OsmC-like"/>
    <property type="match status" value="1"/>
</dbReference>
<dbReference type="PANTHER" id="PTHR35368:SF1">
    <property type="entry name" value="HYDROPEROXIDE REDUCTASE"/>
    <property type="match status" value="1"/>
</dbReference>
<dbReference type="Pfam" id="PF02566">
    <property type="entry name" value="OsmC"/>
    <property type="match status" value="1"/>
</dbReference>
<comment type="caution">
    <text evidence="1">The sequence shown here is derived from an EMBL/GenBank/DDBJ whole genome shotgun (WGS) entry which is preliminary data.</text>
</comment>
<sequence>MSVEHIQKSVNGVIAYLKENPNEALSTSPPITAVMESGLRCRATGDEGQSIVTDMPQAVGGGGSAPSPGWLSRAALATCDATRIALRAAELGIELDTLEVTTDSVDDDRGLFGVDPSVRAGSLSLRTRVKIGASGVSDKVLWEIVDYAVTHSPVADGCRRETPSTLEVKIA</sequence>
<dbReference type="InterPro" id="IPR036102">
    <property type="entry name" value="OsmC/Ohrsf"/>
</dbReference>
<dbReference type="InterPro" id="IPR015946">
    <property type="entry name" value="KH_dom-like_a/b"/>
</dbReference>
<dbReference type="OrthoDB" id="8114755at2"/>
<protein>
    <recommendedName>
        <fullName evidence="3">OsmC-like protein</fullName>
    </recommendedName>
</protein>
<dbReference type="RefSeq" id="WP_095595384.1">
    <property type="nucleotide sequence ID" value="NZ_BMKN01000003.1"/>
</dbReference>
<evidence type="ECO:0000313" key="1">
    <source>
        <dbReference type="EMBL" id="GGE61533.1"/>
    </source>
</evidence>
<organism evidence="1 2">
    <name type="scientific">Actibacterium pelagium</name>
    <dbReference type="NCBI Taxonomy" id="2029103"/>
    <lineage>
        <taxon>Bacteria</taxon>
        <taxon>Pseudomonadati</taxon>
        <taxon>Pseudomonadota</taxon>
        <taxon>Alphaproteobacteria</taxon>
        <taxon>Rhodobacterales</taxon>
        <taxon>Roseobacteraceae</taxon>
        <taxon>Actibacterium</taxon>
    </lineage>
</organism>
<dbReference type="InterPro" id="IPR003718">
    <property type="entry name" value="OsmC/Ohr_fam"/>
</dbReference>
<accession>A0A917EMY8</accession>
<dbReference type="PANTHER" id="PTHR35368">
    <property type="entry name" value="HYDROPEROXIDE REDUCTASE"/>
    <property type="match status" value="1"/>
</dbReference>
<evidence type="ECO:0000313" key="2">
    <source>
        <dbReference type="Proteomes" id="UP000606730"/>
    </source>
</evidence>
<dbReference type="EMBL" id="BMKN01000003">
    <property type="protein sequence ID" value="GGE61533.1"/>
    <property type="molecule type" value="Genomic_DNA"/>
</dbReference>
<reference evidence="1" key="2">
    <citation type="submission" date="2020-09" db="EMBL/GenBank/DDBJ databases">
        <authorList>
            <person name="Sun Q."/>
            <person name="Zhou Y."/>
        </authorList>
    </citation>
    <scope>NUCLEOTIDE SEQUENCE</scope>
    <source>
        <strain evidence="1">CGMCC 1.16012</strain>
    </source>
</reference>